<feature type="transmembrane region" description="Helical" evidence="15">
    <location>
        <begin position="217"/>
        <end position="238"/>
    </location>
</feature>
<keyword evidence="5" id="KW-0997">Cell inner membrane</keyword>
<feature type="transmembrane region" description="Helical" evidence="15">
    <location>
        <begin position="277"/>
        <end position="297"/>
    </location>
</feature>
<protein>
    <recommendedName>
        <fullName evidence="12 15">Protoheme IX farnesyltransferase</fullName>
        <ecNumber evidence="3 15">2.5.1.141</ecNumber>
    </recommendedName>
    <alternativeName>
        <fullName evidence="13 15">Heme B farnesyltransferase</fullName>
    </alternativeName>
    <alternativeName>
        <fullName evidence="11 15">Heme O synthase</fullName>
    </alternativeName>
</protein>
<dbReference type="GO" id="GO:0016740">
    <property type="term" value="F:transferase activity"/>
    <property type="evidence" value="ECO:0007669"/>
    <property type="project" value="UniProtKB-KW"/>
</dbReference>
<dbReference type="PANTHER" id="PTHR43448:SF7">
    <property type="entry name" value="4-HYDROXYBENZOATE SOLANESYLTRANSFERASE"/>
    <property type="match status" value="1"/>
</dbReference>
<gene>
    <name evidence="15" type="primary">ctaB</name>
    <name evidence="16" type="ORF">FHS28_002617</name>
</gene>
<dbReference type="PANTHER" id="PTHR43448">
    <property type="entry name" value="PROTOHEME IX FARNESYLTRANSFERASE, MITOCHONDRIAL"/>
    <property type="match status" value="1"/>
</dbReference>
<comment type="catalytic activity">
    <reaction evidence="14 15">
        <text>heme b + (2E,6E)-farnesyl diphosphate + H2O = Fe(II)-heme o + diphosphate</text>
        <dbReference type="Rhea" id="RHEA:28070"/>
        <dbReference type="ChEBI" id="CHEBI:15377"/>
        <dbReference type="ChEBI" id="CHEBI:33019"/>
        <dbReference type="ChEBI" id="CHEBI:60344"/>
        <dbReference type="ChEBI" id="CHEBI:60530"/>
        <dbReference type="ChEBI" id="CHEBI:175763"/>
        <dbReference type="EC" id="2.5.1.141"/>
    </reaction>
</comment>
<keyword evidence="10 15" id="KW-0472">Membrane</keyword>
<keyword evidence="7 15" id="KW-0812">Transmembrane</keyword>
<dbReference type="EMBL" id="JACHXO010000004">
    <property type="protein sequence ID" value="MBB3195214.1"/>
    <property type="molecule type" value="Genomic_DNA"/>
</dbReference>
<feature type="transmembrane region" description="Helical" evidence="15">
    <location>
        <begin position="24"/>
        <end position="43"/>
    </location>
</feature>
<keyword evidence="8 15" id="KW-1133">Transmembrane helix</keyword>
<evidence type="ECO:0000256" key="15">
    <source>
        <dbReference type="HAMAP-Rule" id="MF_00154"/>
    </source>
</evidence>
<dbReference type="InterPro" id="IPR044878">
    <property type="entry name" value="UbiA_sf"/>
</dbReference>
<dbReference type="Proteomes" id="UP000574369">
    <property type="component" value="Unassembled WGS sequence"/>
</dbReference>
<evidence type="ECO:0000256" key="2">
    <source>
        <dbReference type="ARBA" id="ARBA00004919"/>
    </source>
</evidence>
<evidence type="ECO:0000256" key="14">
    <source>
        <dbReference type="ARBA" id="ARBA00047690"/>
    </source>
</evidence>
<dbReference type="InterPro" id="IPR030470">
    <property type="entry name" value="UbiA_prenylTrfase_CS"/>
</dbReference>
<dbReference type="CDD" id="cd13957">
    <property type="entry name" value="PT_UbiA_Cox10"/>
    <property type="match status" value="1"/>
</dbReference>
<comment type="pathway">
    <text evidence="2 15">Porphyrin-containing compound metabolism; heme O biosynthesis; heme O from protoheme: step 1/1.</text>
</comment>
<evidence type="ECO:0000313" key="16">
    <source>
        <dbReference type="EMBL" id="MBB3195214.1"/>
    </source>
</evidence>
<comment type="similarity">
    <text evidence="15">Belongs to the UbiA prenyltransferase family. Protoheme IX farnesyltransferase subfamily.</text>
</comment>
<keyword evidence="9 15" id="KW-0350">Heme biosynthesis</keyword>
<keyword evidence="17" id="KW-1185">Reference proteome</keyword>
<name>A0ABR6GSX4_9BURK</name>
<comment type="function">
    <text evidence="15">Converts heme B (protoheme IX) to heme O by substitution of the vinyl group on carbon 2 of heme B porphyrin ring with a hydroxyethyl farnesyl side group.</text>
</comment>
<evidence type="ECO:0000256" key="11">
    <source>
        <dbReference type="ARBA" id="ARBA00030253"/>
    </source>
</evidence>
<feature type="transmembrane region" description="Helical" evidence="15">
    <location>
        <begin position="49"/>
        <end position="73"/>
    </location>
</feature>
<evidence type="ECO:0000256" key="1">
    <source>
        <dbReference type="ARBA" id="ARBA00004651"/>
    </source>
</evidence>
<organism evidence="16 17">
    <name type="scientific">Roseateles terrae</name>
    <dbReference type="NCBI Taxonomy" id="431060"/>
    <lineage>
        <taxon>Bacteria</taxon>
        <taxon>Pseudomonadati</taxon>
        <taxon>Pseudomonadota</taxon>
        <taxon>Betaproteobacteria</taxon>
        <taxon>Burkholderiales</taxon>
        <taxon>Sphaerotilaceae</taxon>
        <taxon>Roseateles</taxon>
    </lineage>
</organism>
<evidence type="ECO:0000256" key="9">
    <source>
        <dbReference type="ARBA" id="ARBA00023133"/>
    </source>
</evidence>
<evidence type="ECO:0000313" key="17">
    <source>
        <dbReference type="Proteomes" id="UP000574369"/>
    </source>
</evidence>
<dbReference type="NCBIfam" id="TIGR01473">
    <property type="entry name" value="cyoE_ctaB"/>
    <property type="match status" value="1"/>
</dbReference>
<evidence type="ECO:0000256" key="12">
    <source>
        <dbReference type="ARBA" id="ARBA00040810"/>
    </source>
</evidence>
<proteinExistence type="inferred from homology"/>
<comment type="miscellaneous">
    <text evidence="15">Carbon 2 of the heme B porphyrin ring is defined according to the Fischer nomenclature.</text>
</comment>
<dbReference type="Pfam" id="PF01040">
    <property type="entry name" value="UbiA"/>
    <property type="match status" value="1"/>
</dbReference>
<feature type="transmembrane region" description="Helical" evidence="15">
    <location>
        <begin position="148"/>
        <end position="169"/>
    </location>
</feature>
<evidence type="ECO:0000256" key="5">
    <source>
        <dbReference type="ARBA" id="ARBA00022519"/>
    </source>
</evidence>
<evidence type="ECO:0000256" key="3">
    <source>
        <dbReference type="ARBA" id="ARBA00012292"/>
    </source>
</evidence>
<comment type="caution">
    <text evidence="16">The sequence shown here is derived from an EMBL/GenBank/DDBJ whole genome shotgun (WGS) entry which is preliminary data.</text>
</comment>
<feature type="transmembrane region" description="Helical" evidence="15">
    <location>
        <begin position="100"/>
        <end position="118"/>
    </location>
</feature>
<evidence type="ECO:0000256" key="6">
    <source>
        <dbReference type="ARBA" id="ARBA00022679"/>
    </source>
</evidence>
<feature type="transmembrane region" description="Helical" evidence="15">
    <location>
        <begin position="175"/>
        <end position="196"/>
    </location>
</feature>
<keyword evidence="6 15" id="KW-0808">Transferase</keyword>
<evidence type="ECO:0000256" key="8">
    <source>
        <dbReference type="ARBA" id="ARBA00022989"/>
    </source>
</evidence>
<dbReference type="NCBIfam" id="NF003349">
    <property type="entry name" value="PRK04375.1-2"/>
    <property type="match status" value="1"/>
</dbReference>
<dbReference type="EC" id="2.5.1.141" evidence="3 15"/>
<evidence type="ECO:0000256" key="7">
    <source>
        <dbReference type="ARBA" id="ARBA00022692"/>
    </source>
</evidence>
<dbReference type="InterPro" id="IPR000537">
    <property type="entry name" value="UbiA_prenyltransferase"/>
</dbReference>
<accession>A0ABR6GSX4</accession>
<dbReference type="Gene3D" id="1.10.357.140">
    <property type="entry name" value="UbiA prenyltransferase"/>
    <property type="match status" value="1"/>
</dbReference>
<evidence type="ECO:0000256" key="13">
    <source>
        <dbReference type="ARBA" id="ARBA00042475"/>
    </source>
</evidence>
<feature type="transmembrane region" description="Helical" evidence="15">
    <location>
        <begin position="124"/>
        <end position="141"/>
    </location>
</feature>
<keyword evidence="4 15" id="KW-1003">Cell membrane</keyword>
<feature type="transmembrane region" description="Helical" evidence="15">
    <location>
        <begin position="244"/>
        <end position="265"/>
    </location>
</feature>
<dbReference type="RefSeq" id="WP_088451093.1">
    <property type="nucleotide sequence ID" value="NZ_JACHXO010000004.1"/>
</dbReference>
<sequence>MTSLTQAAMPSRWWQFYQLTKPRVVQLIVFCAFIGMALAIPGLPQGQEWVRLVAGVAGIWLVAGAAAAFNCLIEQQIDAKMKRTAWRPTARGELSRRQTLLFSAVLCGIGSAILYIWVNALTMWLTFATFVGYAVIYTVLLKPTTPQNIVIGGASGAMPPVLGWAAMRGELGPEAWLMCLIIFLWTPPHFWALALYRSEDYRKAGLPMLPVTHGNEFTRLQILLYTWVLLAATLLPFLTGMSGWLYLVAATILGLMFCHYAWRLWREYSEALARRTFLFSLFHLSLLFGALLLDHYLSPWLG</sequence>
<dbReference type="HAMAP" id="MF_00154">
    <property type="entry name" value="CyoE_CtaB"/>
    <property type="match status" value="1"/>
</dbReference>
<comment type="subcellular location">
    <subcellularLocation>
        <location evidence="1 15">Cell membrane</location>
        <topology evidence="1 15">Multi-pass membrane protein</topology>
    </subcellularLocation>
</comment>
<reference evidence="16 17" key="1">
    <citation type="submission" date="2020-08" db="EMBL/GenBank/DDBJ databases">
        <title>Genomic Encyclopedia of Type Strains, Phase III (KMG-III): the genomes of soil and plant-associated and newly described type strains.</title>
        <authorList>
            <person name="Whitman W."/>
        </authorList>
    </citation>
    <scope>NUCLEOTIDE SEQUENCE [LARGE SCALE GENOMIC DNA]</scope>
    <source>
        <strain evidence="16 17">CECT 7247</strain>
    </source>
</reference>
<dbReference type="InterPro" id="IPR006369">
    <property type="entry name" value="Protohaem_IX_farnesylTrfase"/>
</dbReference>
<evidence type="ECO:0000256" key="4">
    <source>
        <dbReference type="ARBA" id="ARBA00022475"/>
    </source>
</evidence>
<evidence type="ECO:0000256" key="10">
    <source>
        <dbReference type="ARBA" id="ARBA00023136"/>
    </source>
</evidence>
<dbReference type="PROSITE" id="PS00943">
    <property type="entry name" value="UBIA"/>
    <property type="match status" value="1"/>
</dbReference>